<evidence type="ECO:0000313" key="1">
    <source>
        <dbReference type="EMBL" id="GAA4385921.1"/>
    </source>
</evidence>
<keyword evidence="2" id="KW-1185">Reference proteome</keyword>
<dbReference type="Proteomes" id="UP001500454">
    <property type="component" value="Unassembled WGS sequence"/>
</dbReference>
<name>A0ABP8J6G7_9BACT</name>
<evidence type="ECO:0008006" key="3">
    <source>
        <dbReference type="Google" id="ProtNLM"/>
    </source>
</evidence>
<accession>A0ABP8J6G7</accession>
<dbReference type="RefSeq" id="WP_345225536.1">
    <property type="nucleotide sequence ID" value="NZ_BAABHA010000010.1"/>
</dbReference>
<sequence>MVEAYRESLPDSYLLVLRDMTESGPEVSLARALHLAAHSGKPAVWVDCSLLERPSAEAVELLLSYHEALRQAGIVLPLAHVEEHVRQQLLPSDGTDAKLPIVPTLLDAAARPYLFKNAA</sequence>
<reference evidence="2" key="1">
    <citation type="journal article" date="2019" name="Int. J. Syst. Evol. Microbiol.">
        <title>The Global Catalogue of Microorganisms (GCM) 10K type strain sequencing project: providing services to taxonomists for standard genome sequencing and annotation.</title>
        <authorList>
            <consortium name="The Broad Institute Genomics Platform"/>
            <consortium name="The Broad Institute Genome Sequencing Center for Infectious Disease"/>
            <person name="Wu L."/>
            <person name="Ma J."/>
        </authorList>
    </citation>
    <scope>NUCLEOTIDE SEQUENCE [LARGE SCALE GENOMIC DNA]</scope>
    <source>
        <strain evidence="2">JCM 17924</strain>
    </source>
</reference>
<dbReference type="SUPFAM" id="SSF52091">
    <property type="entry name" value="SpoIIaa-like"/>
    <property type="match status" value="1"/>
</dbReference>
<protein>
    <recommendedName>
        <fullName evidence="3">STAS domain-containing protein</fullName>
    </recommendedName>
</protein>
<proteinExistence type="predicted"/>
<comment type="caution">
    <text evidence="1">The sequence shown here is derived from an EMBL/GenBank/DDBJ whole genome shotgun (WGS) entry which is preliminary data.</text>
</comment>
<evidence type="ECO:0000313" key="2">
    <source>
        <dbReference type="Proteomes" id="UP001500454"/>
    </source>
</evidence>
<gene>
    <name evidence="1" type="ORF">GCM10023186_29870</name>
</gene>
<organism evidence="1 2">
    <name type="scientific">Hymenobacter koreensis</name>
    <dbReference type="NCBI Taxonomy" id="1084523"/>
    <lineage>
        <taxon>Bacteria</taxon>
        <taxon>Pseudomonadati</taxon>
        <taxon>Bacteroidota</taxon>
        <taxon>Cytophagia</taxon>
        <taxon>Cytophagales</taxon>
        <taxon>Hymenobacteraceae</taxon>
        <taxon>Hymenobacter</taxon>
    </lineage>
</organism>
<dbReference type="EMBL" id="BAABHA010000010">
    <property type="protein sequence ID" value="GAA4385921.1"/>
    <property type="molecule type" value="Genomic_DNA"/>
</dbReference>
<dbReference type="Gene3D" id="3.30.750.24">
    <property type="entry name" value="STAS domain"/>
    <property type="match status" value="1"/>
</dbReference>
<dbReference type="InterPro" id="IPR036513">
    <property type="entry name" value="STAS_dom_sf"/>
</dbReference>